<dbReference type="AlphaFoldDB" id="A0A0F7ZQX5"/>
<dbReference type="EMBL" id="KQ030847">
    <property type="protein sequence ID" value="KJZ68623.1"/>
    <property type="molecule type" value="Genomic_DNA"/>
</dbReference>
<evidence type="ECO:0000256" key="1">
    <source>
        <dbReference type="SAM" id="MobiDB-lite"/>
    </source>
</evidence>
<feature type="region of interest" description="Disordered" evidence="1">
    <location>
        <begin position="1"/>
        <end position="29"/>
    </location>
</feature>
<organism evidence="2 3">
    <name type="scientific">Hirsutella minnesotensis 3608</name>
    <dbReference type="NCBI Taxonomy" id="1043627"/>
    <lineage>
        <taxon>Eukaryota</taxon>
        <taxon>Fungi</taxon>
        <taxon>Dikarya</taxon>
        <taxon>Ascomycota</taxon>
        <taxon>Pezizomycotina</taxon>
        <taxon>Sordariomycetes</taxon>
        <taxon>Hypocreomycetidae</taxon>
        <taxon>Hypocreales</taxon>
        <taxon>Ophiocordycipitaceae</taxon>
        <taxon>Hirsutella</taxon>
    </lineage>
</organism>
<gene>
    <name evidence="2" type="ORF">HIM_11982</name>
</gene>
<evidence type="ECO:0000313" key="3">
    <source>
        <dbReference type="Proteomes" id="UP000054481"/>
    </source>
</evidence>
<name>A0A0F7ZQX5_9HYPO</name>
<proteinExistence type="predicted"/>
<protein>
    <submittedName>
        <fullName evidence="2">Uncharacterized protein</fullName>
    </submittedName>
</protein>
<accession>A0A0F7ZQX5</accession>
<keyword evidence="3" id="KW-1185">Reference proteome</keyword>
<sequence length="109" mass="12316">MSLTLRQGPNPRSRAPVAVPGTFTDGGAGKSQFVDIYDIRRSVQCQARRRFEVETRMPPSPLVLQPRIWASLLLDGVHHYEDVARLEASKAKDPSDQPLLNRLMEMVKF</sequence>
<reference evidence="2 3" key="1">
    <citation type="journal article" date="2014" name="Genome Biol. Evol.">
        <title>Comparative genomics and transcriptomics analyses reveal divergent lifestyle features of nematode endoparasitic fungus Hirsutella minnesotensis.</title>
        <authorList>
            <person name="Lai Y."/>
            <person name="Liu K."/>
            <person name="Zhang X."/>
            <person name="Zhang X."/>
            <person name="Li K."/>
            <person name="Wang N."/>
            <person name="Shu C."/>
            <person name="Wu Y."/>
            <person name="Wang C."/>
            <person name="Bushley K.E."/>
            <person name="Xiang M."/>
            <person name="Liu X."/>
        </authorList>
    </citation>
    <scope>NUCLEOTIDE SEQUENCE [LARGE SCALE GENOMIC DNA]</scope>
    <source>
        <strain evidence="2 3">3608</strain>
    </source>
</reference>
<evidence type="ECO:0000313" key="2">
    <source>
        <dbReference type="EMBL" id="KJZ68623.1"/>
    </source>
</evidence>
<dbReference type="Proteomes" id="UP000054481">
    <property type="component" value="Unassembled WGS sequence"/>
</dbReference>